<accession>A0A517IC64</accession>
<evidence type="ECO:0000256" key="1">
    <source>
        <dbReference type="ARBA" id="ARBA00004370"/>
    </source>
</evidence>
<keyword evidence="2 6" id="KW-0812">Transmembrane</keyword>
<dbReference type="InterPro" id="IPR001733">
    <property type="entry name" value="Peptidase_S26B"/>
</dbReference>
<dbReference type="EC" id="3.4.21.89" evidence="5"/>
<evidence type="ECO:0000313" key="8">
    <source>
        <dbReference type="Proteomes" id="UP000317713"/>
    </source>
</evidence>
<feature type="transmembrane region" description="Helical" evidence="6">
    <location>
        <begin position="161"/>
        <end position="181"/>
    </location>
</feature>
<proteinExistence type="predicted"/>
<dbReference type="GO" id="GO:0009003">
    <property type="term" value="F:signal peptidase activity"/>
    <property type="evidence" value="ECO:0007669"/>
    <property type="project" value="UniProtKB-EC"/>
</dbReference>
<dbReference type="Proteomes" id="UP000317713">
    <property type="component" value="Chromosome"/>
</dbReference>
<dbReference type="AlphaFoldDB" id="A0A517IC64"/>
<dbReference type="PANTHER" id="PTHR10806">
    <property type="entry name" value="SIGNAL PEPTIDASE COMPLEX CATALYTIC SUBUNIT SEC11"/>
    <property type="match status" value="1"/>
</dbReference>
<dbReference type="EMBL" id="CP042161">
    <property type="protein sequence ID" value="QDS36458.1"/>
    <property type="molecule type" value="Genomic_DNA"/>
</dbReference>
<organism evidence="7 8">
    <name type="scientific">Brevibacillus brevis</name>
    <name type="common">Bacillus brevis</name>
    <dbReference type="NCBI Taxonomy" id="1393"/>
    <lineage>
        <taxon>Bacteria</taxon>
        <taxon>Bacillati</taxon>
        <taxon>Bacillota</taxon>
        <taxon>Bacilli</taxon>
        <taxon>Bacillales</taxon>
        <taxon>Paenibacillaceae</taxon>
        <taxon>Brevibacillus</taxon>
    </lineage>
</organism>
<protein>
    <recommendedName>
        <fullName evidence="5">Signal peptidase I</fullName>
        <ecNumber evidence="5">3.4.21.89</ecNumber>
    </recommendedName>
</protein>
<dbReference type="PRINTS" id="PR00728">
    <property type="entry name" value="SIGNALPTASE"/>
</dbReference>
<sequence length="199" mass="21993">MMEVHGEEIPYNKINEWKRKVRNGCVVILKKCLSYATTLFLVLIIALSGFLFASKMNGGKTTLFGSEIMVVLSGSMAPTFDTGSVVAVKPVKFEDIKQGDIVTFKNEDDLTITHRVVEVTSQGLITRGDANNGNDTMPVTQDRLIGQVEYFVPLLGYLIEFIRSKVGMLVFLGVPGIYLIVSQVMKLFKMMKEAGAQTS</sequence>
<keyword evidence="4 6" id="KW-0472">Membrane</keyword>
<evidence type="ECO:0000256" key="6">
    <source>
        <dbReference type="SAM" id="Phobius"/>
    </source>
</evidence>
<comment type="subcellular location">
    <subcellularLocation>
        <location evidence="1">Membrane</location>
    </subcellularLocation>
</comment>
<dbReference type="InterPro" id="IPR019533">
    <property type="entry name" value="Peptidase_S26"/>
</dbReference>
<evidence type="ECO:0000313" key="7">
    <source>
        <dbReference type="EMBL" id="QDS36458.1"/>
    </source>
</evidence>
<dbReference type="GO" id="GO:0006465">
    <property type="term" value="P:signal peptide processing"/>
    <property type="evidence" value="ECO:0007669"/>
    <property type="project" value="UniProtKB-UniRule"/>
</dbReference>
<dbReference type="GO" id="GO:0016020">
    <property type="term" value="C:membrane"/>
    <property type="evidence" value="ECO:0007669"/>
    <property type="project" value="UniProtKB-SubCell"/>
</dbReference>
<evidence type="ECO:0000256" key="2">
    <source>
        <dbReference type="ARBA" id="ARBA00022692"/>
    </source>
</evidence>
<feature type="transmembrane region" description="Helical" evidence="6">
    <location>
        <begin position="32"/>
        <end position="53"/>
    </location>
</feature>
<dbReference type="GO" id="GO:0004252">
    <property type="term" value="F:serine-type endopeptidase activity"/>
    <property type="evidence" value="ECO:0007669"/>
    <property type="project" value="UniProtKB-UniRule"/>
</dbReference>
<keyword evidence="3 6" id="KW-1133">Transmembrane helix</keyword>
<evidence type="ECO:0000256" key="3">
    <source>
        <dbReference type="ARBA" id="ARBA00022989"/>
    </source>
</evidence>
<name>A0A517IC64_BREBE</name>
<keyword evidence="7" id="KW-0378">Hydrolase</keyword>
<dbReference type="PANTHER" id="PTHR10806:SF6">
    <property type="entry name" value="SIGNAL PEPTIDASE COMPLEX CATALYTIC SUBUNIT SEC11"/>
    <property type="match status" value="1"/>
</dbReference>
<dbReference type="NCBIfam" id="TIGR02228">
    <property type="entry name" value="sigpep_I_arch"/>
    <property type="match status" value="1"/>
</dbReference>
<evidence type="ECO:0000256" key="5">
    <source>
        <dbReference type="NCBIfam" id="TIGR02228"/>
    </source>
</evidence>
<dbReference type="RefSeq" id="WP_144618013.1">
    <property type="nucleotide sequence ID" value="NZ_CP042161.1"/>
</dbReference>
<evidence type="ECO:0000256" key="4">
    <source>
        <dbReference type="ARBA" id="ARBA00023136"/>
    </source>
</evidence>
<dbReference type="Gene3D" id="2.10.109.10">
    <property type="entry name" value="Umud Fragment, subunit A"/>
    <property type="match status" value="1"/>
</dbReference>
<gene>
    <name evidence="7" type="ORF">FPS98_22035</name>
</gene>
<reference evidence="7 8" key="1">
    <citation type="submission" date="2019-07" db="EMBL/GenBank/DDBJ databases">
        <title>Characterization of Brevibacillus brevis HK544, as a potential biocontrol agent.</title>
        <authorList>
            <person name="Kim H."/>
        </authorList>
    </citation>
    <scope>NUCLEOTIDE SEQUENCE [LARGE SCALE GENOMIC DNA]</scope>
    <source>
        <strain evidence="7 8">HK544</strain>
    </source>
</reference>
<dbReference type="InterPro" id="IPR036286">
    <property type="entry name" value="LexA/Signal_pep-like_sf"/>
</dbReference>
<dbReference type="SUPFAM" id="SSF51306">
    <property type="entry name" value="LexA/Signal peptidase"/>
    <property type="match status" value="1"/>
</dbReference>
<dbReference type="CDD" id="cd06530">
    <property type="entry name" value="S26_SPase_I"/>
    <property type="match status" value="1"/>
</dbReference>